<feature type="coiled-coil region" evidence="1">
    <location>
        <begin position="14"/>
        <end position="41"/>
    </location>
</feature>
<dbReference type="PANTHER" id="PTHR36943:SF1">
    <property type="entry name" value="CCHC-TYPE DOMAIN-CONTAINING PROTEIN"/>
    <property type="match status" value="1"/>
</dbReference>
<dbReference type="Pfam" id="PF23309">
    <property type="entry name" value="DUF7083"/>
    <property type="match status" value="1"/>
</dbReference>
<proteinExistence type="predicted"/>
<evidence type="ECO:0000259" key="3">
    <source>
        <dbReference type="Pfam" id="PF23309"/>
    </source>
</evidence>
<keyword evidence="1" id="KW-0175">Coiled coil</keyword>
<dbReference type="PANTHER" id="PTHR36943">
    <property type="entry name" value="CCHC-TYPE DOMAIN-CONTAINING PROTEIN"/>
    <property type="match status" value="1"/>
</dbReference>
<dbReference type="SUPFAM" id="SSF50630">
    <property type="entry name" value="Acid proteases"/>
    <property type="match status" value="1"/>
</dbReference>
<protein>
    <recommendedName>
        <fullName evidence="3">DUF7083 domain-containing protein</fullName>
    </recommendedName>
</protein>
<name>A0A8R1E3P8_CAEJA</name>
<reference evidence="4" key="2">
    <citation type="submission" date="2022-06" db="UniProtKB">
        <authorList>
            <consortium name="EnsemblMetazoa"/>
        </authorList>
    </citation>
    <scope>IDENTIFICATION</scope>
    <source>
        <strain evidence="4">DF5081</strain>
    </source>
</reference>
<dbReference type="Pfam" id="PF13650">
    <property type="entry name" value="Asp_protease_2"/>
    <property type="match status" value="1"/>
</dbReference>
<feature type="region of interest" description="Disordered" evidence="2">
    <location>
        <begin position="417"/>
        <end position="443"/>
    </location>
</feature>
<evidence type="ECO:0000313" key="4">
    <source>
        <dbReference type="EnsemblMetazoa" id="CJA19419a.1"/>
    </source>
</evidence>
<reference evidence="5" key="1">
    <citation type="submission" date="2010-08" db="EMBL/GenBank/DDBJ databases">
        <authorList>
            <consortium name="Caenorhabditis japonica Sequencing Consortium"/>
            <person name="Wilson R.K."/>
        </authorList>
    </citation>
    <scope>NUCLEOTIDE SEQUENCE [LARGE SCALE GENOMIC DNA]</scope>
    <source>
        <strain evidence="5">DF5081</strain>
    </source>
</reference>
<sequence>MTKALNQEALTEALAALMTQLASSNELHRQLMEENRALRDAASAAEPPRATADGARASNHVRLMADLSRRIQKYSYTIGEPDSFMRWLTRHEPIFEEDGSELSEREKTRLLLGSLEETTFHRFVDSQRDVEDIYGVTFKETVAALTKIFGAQRSLMVQRQACFHISRSSGNWEDPLEYTNHIGQAVAGAKLATMTADEWSIHDEWMRFVQIKQQTKIVATSKQNPQTPVEVWKLEASKTKRRENPRFTPKWGSKDRRPPFCDYCKRAGHHISKCFLKRKDEGTETQSIKVDVVNAELSAKRSVRVNVNGKPLQFDLDTGSMITIINSKSWNMIGRPPLERVEHRISCANGSEMRILRRARVTFALKGSEYKGYVYVREKNTNLIGMSWLSQSPLMRKAMDVMVNQIEIPSAGMARLKDNPTVRSGNSQQNTKRTRITPSKPCPDTKKPWAQIYVDFAGPIEGFWFLVVDNVLHRWQKPIKTGVF</sequence>
<dbReference type="Gene3D" id="2.40.70.10">
    <property type="entry name" value="Acid Proteases"/>
    <property type="match status" value="1"/>
</dbReference>
<organism evidence="4 5">
    <name type="scientific">Caenorhabditis japonica</name>
    <dbReference type="NCBI Taxonomy" id="281687"/>
    <lineage>
        <taxon>Eukaryota</taxon>
        <taxon>Metazoa</taxon>
        <taxon>Ecdysozoa</taxon>
        <taxon>Nematoda</taxon>
        <taxon>Chromadorea</taxon>
        <taxon>Rhabditida</taxon>
        <taxon>Rhabditina</taxon>
        <taxon>Rhabditomorpha</taxon>
        <taxon>Rhabditoidea</taxon>
        <taxon>Rhabditidae</taxon>
        <taxon>Peloderinae</taxon>
        <taxon>Caenorhabditis</taxon>
    </lineage>
</organism>
<accession>A0A8R1E3P8</accession>
<feature type="domain" description="DUF7083" evidence="3">
    <location>
        <begin position="63"/>
        <end position="151"/>
    </location>
</feature>
<dbReference type="AlphaFoldDB" id="A0A8R1E3P8"/>
<evidence type="ECO:0000256" key="2">
    <source>
        <dbReference type="SAM" id="MobiDB-lite"/>
    </source>
</evidence>
<dbReference type="EnsemblMetazoa" id="CJA19419a.1">
    <property type="protein sequence ID" value="CJA19419a.1"/>
    <property type="gene ID" value="WBGene00138624"/>
</dbReference>
<dbReference type="InterPro" id="IPR055510">
    <property type="entry name" value="DUF7083"/>
</dbReference>
<dbReference type="Proteomes" id="UP000005237">
    <property type="component" value="Unassembled WGS sequence"/>
</dbReference>
<keyword evidence="5" id="KW-1185">Reference proteome</keyword>
<evidence type="ECO:0000256" key="1">
    <source>
        <dbReference type="SAM" id="Coils"/>
    </source>
</evidence>
<dbReference type="InterPro" id="IPR021109">
    <property type="entry name" value="Peptidase_aspartic_dom_sf"/>
</dbReference>
<evidence type="ECO:0000313" key="5">
    <source>
        <dbReference type="Proteomes" id="UP000005237"/>
    </source>
</evidence>
<feature type="compositionally biased region" description="Polar residues" evidence="2">
    <location>
        <begin position="421"/>
        <end position="431"/>
    </location>
</feature>